<dbReference type="EMBL" id="CP011924">
    <property type="protein sequence ID" value="ATD09029.1"/>
    <property type="molecule type" value="Genomic_DNA"/>
</dbReference>
<gene>
    <name evidence="1" type="ORF">PPIS_a4398</name>
</gene>
<accession>A0ABM6NJY1</accession>
<reference evidence="1 2" key="1">
    <citation type="submission" date="2015-06" db="EMBL/GenBank/DDBJ databases">
        <authorList>
            <person name="Xie B.-B."/>
            <person name="Rong J.-C."/>
            <person name="Qin Q.-L."/>
            <person name="Zhang Y.-Z."/>
        </authorList>
    </citation>
    <scope>NUCLEOTIDE SEQUENCE [LARGE SCALE GENOMIC DNA]</scope>
    <source>
        <strain evidence="1 2">JCM 20779</strain>
    </source>
</reference>
<organism evidence="1 2">
    <name type="scientific">Pseudoalteromonas piscicida</name>
    <dbReference type="NCBI Taxonomy" id="43662"/>
    <lineage>
        <taxon>Bacteria</taxon>
        <taxon>Pseudomonadati</taxon>
        <taxon>Pseudomonadota</taxon>
        <taxon>Gammaproteobacteria</taxon>
        <taxon>Alteromonadales</taxon>
        <taxon>Pseudoalteromonadaceae</taxon>
        <taxon>Pseudoalteromonas</taxon>
    </lineage>
</organism>
<name>A0ABM6NJY1_PSEO7</name>
<sequence>MRTYQADIERFHADIEASASHFEHILEPNNFISAEWVNGNLHVKHRH</sequence>
<proteinExistence type="predicted"/>
<protein>
    <submittedName>
        <fullName evidence="1">Uncharacterized protein</fullName>
    </submittedName>
</protein>
<evidence type="ECO:0000313" key="2">
    <source>
        <dbReference type="Proteomes" id="UP000016521"/>
    </source>
</evidence>
<dbReference type="Proteomes" id="UP000016521">
    <property type="component" value="Chromosome I"/>
</dbReference>
<evidence type="ECO:0000313" key="1">
    <source>
        <dbReference type="EMBL" id="ATD09029.1"/>
    </source>
</evidence>
<keyword evidence="2" id="KW-1185">Reference proteome</keyword>